<gene>
    <name evidence="6" type="ordered locus">Tthe_1586</name>
</gene>
<proteinExistence type="predicted"/>
<dbReference type="STRING" id="580327.Tthe_1586"/>
<protein>
    <recommendedName>
        <fullName evidence="4">ABC-type quaternary amine transporter</fullName>
        <ecNumber evidence="4">7.6.2.9</ecNumber>
    </recommendedName>
</protein>
<dbReference type="AlphaFoldDB" id="D9TPC6"/>
<organism evidence="6 7">
    <name type="scientific">Thermoanaerobacterium thermosaccharolyticum (strain ATCC 7956 / DSM 571 / NCIMB 9385 / NCA 3814 / NCTC 13789 / WDCM 00135 / 2032)</name>
    <name type="common">Clostridium thermosaccharolyticum</name>
    <dbReference type="NCBI Taxonomy" id="580327"/>
    <lineage>
        <taxon>Bacteria</taxon>
        <taxon>Bacillati</taxon>
        <taxon>Bacillota</taxon>
        <taxon>Clostridia</taxon>
        <taxon>Thermoanaerobacterales</taxon>
        <taxon>Thermoanaerobacteraceae</taxon>
        <taxon>Thermoanaerobacterium</taxon>
    </lineage>
</organism>
<dbReference type="SUPFAM" id="SSF52540">
    <property type="entry name" value="P-loop containing nucleoside triphosphate hydrolases"/>
    <property type="match status" value="1"/>
</dbReference>
<dbReference type="CDD" id="cd03293">
    <property type="entry name" value="ABC_NrtD_SsuB_transporters"/>
    <property type="match status" value="1"/>
</dbReference>
<sequence>MFNLFLIIQNISKSFGFNSKANLVLDNVNLLIDKGEFVCLVGPSGCGKSTLLNIIAGLESASCGRIILNGSAVRDAGIDRAVVFQESALFPWLTVIDNVEFGMKMAGIKKEERKRRAMEYLKMVHLTKFKDSYIHQLSGGMRQRVALARALAIDSQVLLMDEPFSALDSQTRGILQLELQRIWMETKKTIVFVTHNIEEAVVLADRVVVMSTNPGRVKKEFKIELSRPRKPESPDVNYYVRKIMDELREEVEKVAKAEYDGDWSVEKDLFLSNVDSNIGIGL</sequence>
<dbReference type="Pfam" id="PF00005">
    <property type="entry name" value="ABC_tran"/>
    <property type="match status" value="1"/>
</dbReference>
<dbReference type="FunFam" id="3.40.50.300:FF:000425">
    <property type="entry name" value="Probable ABC transporter, ATP-binding subunit"/>
    <property type="match status" value="1"/>
</dbReference>
<dbReference type="GO" id="GO:0016887">
    <property type="term" value="F:ATP hydrolysis activity"/>
    <property type="evidence" value="ECO:0007669"/>
    <property type="project" value="InterPro"/>
</dbReference>
<dbReference type="PANTHER" id="PTHR42788:SF13">
    <property type="entry name" value="ALIPHATIC SULFONATES IMPORT ATP-BINDING PROTEIN SSUB"/>
    <property type="match status" value="1"/>
</dbReference>
<evidence type="ECO:0000256" key="1">
    <source>
        <dbReference type="ARBA" id="ARBA00022448"/>
    </source>
</evidence>
<dbReference type="InterPro" id="IPR050166">
    <property type="entry name" value="ABC_transporter_ATP-bind"/>
</dbReference>
<dbReference type="PROSITE" id="PS50893">
    <property type="entry name" value="ABC_TRANSPORTER_2"/>
    <property type="match status" value="1"/>
</dbReference>
<evidence type="ECO:0000313" key="6">
    <source>
        <dbReference type="EMBL" id="ADL69095.1"/>
    </source>
</evidence>
<dbReference type="HOGENOM" id="CLU_000604_1_22_9"/>
<dbReference type="GO" id="GO:0005524">
    <property type="term" value="F:ATP binding"/>
    <property type="evidence" value="ECO:0007669"/>
    <property type="project" value="UniProtKB-KW"/>
</dbReference>
<keyword evidence="2" id="KW-0547">Nucleotide-binding</keyword>
<dbReference type="KEGG" id="ttm:Tthe_1586"/>
<dbReference type="EC" id="7.6.2.9" evidence="4"/>
<dbReference type="eggNOG" id="COG1116">
    <property type="taxonomic scope" value="Bacteria"/>
</dbReference>
<evidence type="ECO:0000259" key="5">
    <source>
        <dbReference type="PROSITE" id="PS50893"/>
    </source>
</evidence>
<dbReference type="PROSITE" id="PS00211">
    <property type="entry name" value="ABC_TRANSPORTER_1"/>
    <property type="match status" value="1"/>
</dbReference>
<dbReference type="InterPro" id="IPR017871">
    <property type="entry name" value="ABC_transporter-like_CS"/>
</dbReference>
<evidence type="ECO:0000256" key="3">
    <source>
        <dbReference type="ARBA" id="ARBA00022840"/>
    </source>
</evidence>
<keyword evidence="7" id="KW-1185">Reference proteome</keyword>
<keyword evidence="1" id="KW-0813">Transport</keyword>
<dbReference type="InterPro" id="IPR003593">
    <property type="entry name" value="AAA+_ATPase"/>
</dbReference>
<dbReference type="EMBL" id="CP002171">
    <property type="protein sequence ID" value="ADL69095.1"/>
    <property type="molecule type" value="Genomic_DNA"/>
</dbReference>
<evidence type="ECO:0000256" key="4">
    <source>
        <dbReference type="ARBA" id="ARBA00066388"/>
    </source>
</evidence>
<dbReference type="Proteomes" id="UP000001626">
    <property type="component" value="Chromosome"/>
</dbReference>
<reference evidence="6 7" key="1">
    <citation type="submission" date="2010-08" db="EMBL/GenBank/DDBJ databases">
        <title>Complete sequence of Thermoanaerobacterium thermosaccharolyticum DSM 571.</title>
        <authorList>
            <consortium name="US DOE Joint Genome Institute"/>
            <person name="Lucas S."/>
            <person name="Copeland A."/>
            <person name="Lapidus A."/>
            <person name="Cheng J.-F."/>
            <person name="Bruce D."/>
            <person name="Goodwin L."/>
            <person name="Pitluck S."/>
            <person name="Teshima H."/>
            <person name="Detter J.C."/>
            <person name="Han C."/>
            <person name="Tapia R."/>
            <person name="Land M."/>
            <person name="Hauser L."/>
            <person name="Chang Y.-J."/>
            <person name="Jeffries C."/>
            <person name="Kyrpides N."/>
            <person name="Ivanova N."/>
            <person name="Mikhailova N."/>
            <person name="Hemme C.L."/>
            <person name="Woyke T."/>
        </authorList>
    </citation>
    <scope>NUCLEOTIDE SEQUENCE [LARGE SCALE GENOMIC DNA]</scope>
    <source>
        <strain evidence="7">ATCC 7956 / DSM 571 / NCIMB 9385 / NCA 3814 / NCTC 13789 / WDCM 00135 / 2032</strain>
    </source>
</reference>
<dbReference type="SMART" id="SM00382">
    <property type="entry name" value="AAA"/>
    <property type="match status" value="1"/>
</dbReference>
<keyword evidence="3" id="KW-0067">ATP-binding</keyword>
<accession>D9TPC6</accession>
<evidence type="ECO:0000256" key="2">
    <source>
        <dbReference type="ARBA" id="ARBA00022741"/>
    </source>
</evidence>
<dbReference type="InterPro" id="IPR003439">
    <property type="entry name" value="ABC_transporter-like_ATP-bd"/>
</dbReference>
<name>D9TPC6_THETC</name>
<dbReference type="GO" id="GO:0015418">
    <property type="term" value="F:ABC-type quaternary ammonium compound transporting activity"/>
    <property type="evidence" value="ECO:0007669"/>
    <property type="project" value="UniProtKB-EC"/>
</dbReference>
<dbReference type="PANTHER" id="PTHR42788">
    <property type="entry name" value="TAURINE IMPORT ATP-BINDING PROTEIN-RELATED"/>
    <property type="match status" value="1"/>
</dbReference>
<evidence type="ECO:0000313" key="7">
    <source>
        <dbReference type="Proteomes" id="UP000001626"/>
    </source>
</evidence>
<dbReference type="Gene3D" id="3.40.50.300">
    <property type="entry name" value="P-loop containing nucleotide triphosphate hydrolases"/>
    <property type="match status" value="1"/>
</dbReference>
<dbReference type="InterPro" id="IPR027417">
    <property type="entry name" value="P-loop_NTPase"/>
</dbReference>
<feature type="domain" description="ABC transporter" evidence="5">
    <location>
        <begin position="6"/>
        <end position="237"/>
    </location>
</feature>